<dbReference type="AlphaFoldDB" id="A0A327ZXK0"/>
<protein>
    <recommendedName>
        <fullName evidence="3">DOT1 domain-containing protein</fullName>
    </recommendedName>
</protein>
<sequence length="211" mass="25200">MNKFIQSSFELYSEQDFDTLLNIKTKPYLETFTNHHSNRYEPTIYRDLLSLFNMIKEDLTEDALLVDFGSGLMRVPIFTNYVFKIKTIGIELNKQLYLKSLENIKNYNLLHHQENDVHAQNINALQYQFSGEETHLFFFNPFSVFVFQKVMENLMTSSIEKCDIILYYAKPEYEVYLQDIIHFNLKYHIPLQQINNDPSEKINIYEYTKSI</sequence>
<organism evidence="1 2">
    <name type="scientific">Macrococcus epidermidis</name>
    <dbReference type="NCBI Taxonomy" id="1902580"/>
    <lineage>
        <taxon>Bacteria</taxon>
        <taxon>Bacillati</taxon>
        <taxon>Bacillota</taxon>
        <taxon>Bacilli</taxon>
        <taxon>Bacillales</taxon>
        <taxon>Staphylococcaceae</taxon>
        <taxon>Macrococcus</taxon>
    </lineage>
</organism>
<dbReference type="Proteomes" id="UP000249808">
    <property type="component" value="Unassembled WGS sequence"/>
</dbReference>
<accession>A0A327ZXK0</accession>
<reference evidence="1 2" key="1">
    <citation type="journal article" date="2018" name="Front. Microbiol.">
        <title>Description and Comparative Genomics of Macrococcus caseolyticus subsp. hominis subsp. nov., Macrococcus goetzii sp. nov., Macrococcus epidermidis sp. nov., and Macrococcus bohemicus sp. nov., Novel Macrococci From Human Clinical Material With Virulence Potential and Suspected Uptake of Foreign DNA by Natural Transformation.</title>
        <authorList>
            <person name="Maslanova I."/>
            <person name="Wertheimer Z."/>
            <person name="Sedlacek I."/>
            <person name="Svec P."/>
            <person name="Indrakova A."/>
            <person name="Kovarovic V."/>
            <person name="Schumann P."/>
            <person name="Sproer C."/>
            <person name="Kralova S."/>
            <person name="Sedo O."/>
            <person name="Kristofova L."/>
            <person name="Vrbovska V."/>
            <person name="Fuzik T."/>
            <person name="Petras P."/>
            <person name="Zdrahal Z."/>
            <person name="Ruzickova V."/>
            <person name="Doskar J."/>
            <person name="Pantucek R."/>
        </authorList>
    </citation>
    <scope>NUCLEOTIDE SEQUENCE [LARGE SCALE GENOMIC DNA]</scope>
    <source>
        <strain evidence="1 2">01/688</strain>
    </source>
</reference>
<evidence type="ECO:0000313" key="2">
    <source>
        <dbReference type="Proteomes" id="UP000249808"/>
    </source>
</evidence>
<gene>
    <name evidence="1" type="ORF">BHU61_04925</name>
</gene>
<evidence type="ECO:0000313" key="1">
    <source>
        <dbReference type="EMBL" id="RAK46806.1"/>
    </source>
</evidence>
<evidence type="ECO:0008006" key="3">
    <source>
        <dbReference type="Google" id="ProtNLM"/>
    </source>
</evidence>
<proteinExistence type="predicted"/>
<keyword evidence="2" id="KW-1185">Reference proteome</keyword>
<name>A0A327ZXK0_9STAP</name>
<dbReference type="RefSeq" id="WP_111715080.1">
    <property type="nucleotide sequence ID" value="NZ_JBHSSR010000001.1"/>
</dbReference>
<dbReference type="InterPro" id="IPR029063">
    <property type="entry name" value="SAM-dependent_MTases_sf"/>
</dbReference>
<dbReference type="EMBL" id="PZJH01000001">
    <property type="protein sequence ID" value="RAK46806.1"/>
    <property type="molecule type" value="Genomic_DNA"/>
</dbReference>
<comment type="caution">
    <text evidence="1">The sequence shown here is derived from an EMBL/GenBank/DDBJ whole genome shotgun (WGS) entry which is preliminary data.</text>
</comment>
<dbReference type="Gene3D" id="3.40.50.150">
    <property type="entry name" value="Vaccinia Virus protein VP39"/>
    <property type="match status" value="1"/>
</dbReference>